<organism evidence="10 11">
    <name type="scientific">Aminobacter aganoensis</name>
    <dbReference type="NCBI Taxonomy" id="83264"/>
    <lineage>
        <taxon>Bacteria</taxon>
        <taxon>Pseudomonadati</taxon>
        <taxon>Pseudomonadota</taxon>
        <taxon>Alphaproteobacteria</taxon>
        <taxon>Hyphomicrobiales</taxon>
        <taxon>Phyllobacteriaceae</taxon>
        <taxon>Aminobacter</taxon>
    </lineage>
</organism>
<evidence type="ECO:0000313" key="11">
    <source>
        <dbReference type="Proteomes" id="UP000536262"/>
    </source>
</evidence>
<feature type="transmembrane region" description="Helical" evidence="8">
    <location>
        <begin position="336"/>
        <end position="353"/>
    </location>
</feature>
<sequence length="562" mass="60149">MLETGINNAETQHKSLSLLTYLLLAALCLFAFAPGISTLPPTDRDESRFVQATKQMVESGDYVDIRFQDVPRYKKPAGIYWLQSAAVLVSGKGSDAPIWVYRLVSVLAGTFSVLALAFIGDRMFGRTAGVIAGLGLMGILMLGVEARIAKTDATLLATALLAQGALAAVYLGHKAGRPQGKANWLFWIAHGLALLIKGPVIPFLSLLTVAAIAILDRDRSWLRKLRPFTGLLVMLLVAAPWLILITIKTGTEFWQESVGKDLLSKVGSGQESHGFPPGYYFLTYSVFMWPFALVALEGGLKALKRFRDDPRLLFCLAWYLPYWIAIELIPTKLPHYVLPAYPALILLMAWSLTDPSAAGIELSRWQLWIRRACAFGVFGISAGLAAIALGITPYFLGQFSWWGQLAGLLVLVAATLGAGMPSDMSPLKRTGIAAAAAAAAFGVLTLKVLPPLKPLWLSQQIAAQFEKLKPCTTSVLASAGYSEPSLVFLAGTSTELTNGKGAAAALAADPACAIAVVSAAESEAFLAAVPGGAAALKERGRIEGMNYSKGEPRTLTFYTVAN</sequence>
<keyword evidence="5 8" id="KW-0812">Transmembrane</keyword>
<feature type="transmembrane region" description="Helical" evidence="8">
    <location>
        <begin position="227"/>
        <end position="247"/>
    </location>
</feature>
<protein>
    <submittedName>
        <fullName evidence="10">4-amino-4-deoxy-L-arabinose transferase-like glycosyltransferase</fullName>
    </submittedName>
</protein>
<dbReference type="PANTHER" id="PTHR33908:SF3">
    <property type="entry name" value="UNDECAPRENYL PHOSPHATE-ALPHA-4-AMINO-4-DEOXY-L-ARABINOSE ARABINOSYL TRANSFERASE"/>
    <property type="match status" value="1"/>
</dbReference>
<evidence type="ECO:0000256" key="4">
    <source>
        <dbReference type="ARBA" id="ARBA00022679"/>
    </source>
</evidence>
<feature type="domain" description="Glycosyltransferase RgtA/B/C/D-like" evidence="9">
    <location>
        <begin position="74"/>
        <end position="243"/>
    </location>
</feature>
<dbReference type="AlphaFoldDB" id="A0A7X0F4L8"/>
<feature type="transmembrane region" description="Helical" evidence="8">
    <location>
        <begin position="279"/>
        <end position="300"/>
    </location>
</feature>
<evidence type="ECO:0000256" key="8">
    <source>
        <dbReference type="SAM" id="Phobius"/>
    </source>
</evidence>
<feature type="transmembrane region" description="Helical" evidence="8">
    <location>
        <begin position="312"/>
        <end position="330"/>
    </location>
</feature>
<dbReference type="GO" id="GO:0016763">
    <property type="term" value="F:pentosyltransferase activity"/>
    <property type="evidence" value="ECO:0007669"/>
    <property type="project" value="TreeGrafter"/>
</dbReference>
<feature type="transmembrane region" description="Helical" evidence="8">
    <location>
        <begin position="18"/>
        <end position="39"/>
    </location>
</feature>
<keyword evidence="6 8" id="KW-1133">Transmembrane helix</keyword>
<comment type="caution">
    <text evidence="10">The sequence shown here is derived from an EMBL/GenBank/DDBJ whole genome shotgun (WGS) entry which is preliminary data.</text>
</comment>
<evidence type="ECO:0000313" key="10">
    <source>
        <dbReference type="EMBL" id="MBB6353016.1"/>
    </source>
</evidence>
<dbReference type="Proteomes" id="UP000536262">
    <property type="component" value="Unassembled WGS sequence"/>
</dbReference>
<gene>
    <name evidence="10" type="ORF">GGR00_000768</name>
</gene>
<evidence type="ECO:0000256" key="6">
    <source>
        <dbReference type="ARBA" id="ARBA00022989"/>
    </source>
</evidence>
<dbReference type="PANTHER" id="PTHR33908">
    <property type="entry name" value="MANNOSYLTRANSFERASE YKCB-RELATED"/>
    <property type="match status" value="1"/>
</dbReference>
<dbReference type="RefSeq" id="WP_184697995.1">
    <property type="nucleotide sequence ID" value="NZ_BAABEG010000001.1"/>
</dbReference>
<feature type="transmembrane region" description="Helical" evidence="8">
    <location>
        <begin position="125"/>
        <end position="144"/>
    </location>
</feature>
<evidence type="ECO:0000256" key="1">
    <source>
        <dbReference type="ARBA" id="ARBA00004651"/>
    </source>
</evidence>
<keyword evidence="4 10" id="KW-0808">Transferase</keyword>
<keyword evidence="2" id="KW-1003">Cell membrane</keyword>
<accession>A0A7X0F4L8</accession>
<evidence type="ECO:0000256" key="5">
    <source>
        <dbReference type="ARBA" id="ARBA00022692"/>
    </source>
</evidence>
<dbReference type="GO" id="GO:0009103">
    <property type="term" value="P:lipopolysaccharide biosynthetic process"/>
    <property type="evidence" value="ECO:0007669"/>
    <property type="project" value="TreeGrafter"/>
</dbReference>
<proteinExistence type="predicted"/>
<evidence type="ECO:0000259" key="9">
    <source>
        <dbReference type="Pfam" id="PF13231"/>
    </source>
</evidence>
<dbReference type="Pfam" id="PF13231">
    <property type="entry name" value="PMT_2"/>
    <property type="match status" value="1"/>
</dbReference>
<keyword evidence="7 8" id="KW-0472">Membrane</keyword>
<dbReference type="InterPro" id="IPR038731">
    <property type="entry name" value="RgtA/B/C-like"/>
</dbReference>
<evidence type="ECO:0000256" key="7">
    <source>
        <dbReference type="ARBA" id="ARBA00023136"/>
    </source>
</evidence>
<reference evidence="10 11" key="1">
    <citation type="submission" date="2020-08" db="EMBL/GenBank/DDBJ databases">
        <title>Genomic Encyclopedia of Type Strains, Phase IV (KMG-IV): sequencing the most valuable type-strain genomes for metagenomic binning, comparative biology and taxonomic classification.</title>
        <authorList>
            <person name="Goeker M."/>
        </authorList>
    </citation>
    <scope>NUCLEOTIDE SEQUENCE [LARGE SCALE GENOMIC DNA]</scope>
    <source>
        <strain evidence="10 11">DSM 7051</strain>
    </source>
</reference>
<dbReference type="EMBL" id="JACHOU010000001">
    <property type="protein sequence ID" value="MBB6353016.1"/>
    <property type="molecule type" value="Genomic_DNA"/>
</dbReference>
<dbReference type="GO" id="GO:0005886">
    <property type="term" value="C:plasma membrane"/>
    <property type="evidence" value="ECO:0007669"/>
    <property type="project" value="UniProtKB-SubCell"/>
</dbReference>
<feature type="transmembrane region" description="Helical" evidence="8">
    <location>
        <begin position="184"/>
        <end position="215"/>
    </location>
</feature>
<evidence type="ECO:0000256" key="2">
    <source>
        <dbReference type="ARBA" id="ARBA00022475"/>
    </source>
</evidence>
<dbReference type="InterPro" id="IPR050297">
    <property type="entry name" value="LipidA_mod_glycosyltrf_83"/>
</dbReference>
<keyword evidence="11" id="KW-1185">Reference proteome</keyword>
<comment type="subcellular location">
    <subcellularLocation>
        <location evidence="1">Cell membrane</location>
        <topology evidence="1">Multi-pass membrane protein</topology>
    </subcellularLocation>
</comment>
<dbReference type="GO" id="GO:0010041">
    <property type="term" value="P:response to iron(III) ion"/>
    <property type="evidence" value="ECO:0007669"/>
    <property type="project" value="TreeGrafter"/>
</dbReference>
<evidence type="ECO:0000256" key="3">
    <source>
        <dbReference type="ARBA" id="ARBA00022676"/>
    </source>
</evidence>
<keyword evidence="3" id="KW-0328">Glycosyltransferase</keyword>
<name>A0A7X0F4L8_9HYPH</name>
<feature type="transmembrane region" description="Helical" evidence="8">
    <location>
        <begin position="99"/>
        <end position="119"/>
    </location>
</feature>
<feature type="transmembrane region" description="Helical" evidence="8">
    <location>
        <begin position="401"/>
        <end position="419"/>
    </location>
</feature>
<feature type="transmembrane region" description="Helical" evidence="8">
    <location>
        <begin position="374"/>
        <end position="395"/>
    </location>
</feature>